<dbReference type="Gene3D" id="3.20.20.140">
    <property type="entry name" value="Metal-dependent hydrolases"/>
    <property type="match status" value="1"/>
</dbReference>
<dbReference type="PANTHER" id="PTHR11409:SF42">
    <property type="entry name" value="ADENOSINE DEAMINASE-LIKE PROTEIN"/>
    <property type="match status" value="1"/>
</dbReference>
<dbReference type="InterPro" id="IPR001365">
    <property type="entry name" value="A_deaminase_dom"/>
</dbReference>
<evidence type="ECO:0000259" key="9">
    <source>
        <dbReference type="Pfam" id="PF00962"/>
    </source>
</evidence>
<protein>
    <submittedName>
        <fullName evidence="10">Metallo-dependent hydrolase</fullName>
    </submittedName>
</protein>
<feature type="domain" description="Adenosine deaminase" evidence="9">
    <location>
        <begin position="55"/>
        <end position="382"/>
    </location>
</feature>
<keyword evidence="11" id="KW-1185">Reference proteome</keyword>
<evidence type="ECO:0000313" key="11">
    <source>
        <dbReference type="Proteomes" id="UP001163828"/>
    </source>
</evidence>
<keyword evidence="3" id="KW-0479">Metal-binding</keyword>
<dbReference type="EMBL" id="MU790859">
    <property type="protein sequence ID" value="KAJ3992418.1"/>
    <property type="molecule type" value="Genomic_DNA"/>
</dbReference>
<keyword evidence="4 10" id="KW-0378">Hydrolase</keyword>
<evidence type="ECO:0000256" key="2">
    <source>
        <dbReference type="ARBA" id="ARBA00006676"/>
    </source>
</evidence>
<dbReference type="InterPro" id="IPR006330">
    <property type="entry name" value="Ado/ade_deaminase"/>
</dbReference>
<keyword evidence="5" id="KW-0862">Zinc</keyword>
<evidence type="ECO:0000256" key="1">
    <source>
        <dbReference type="ARBA" id="ARBA00001947"/>
    </source>
</evidence>
<dbReference type="Pfam" id="PF00962">
    <property type="entry name" value="A_deaminase"/>
    <property type="match status" value="1"/>
</dbReference>
<evidence type="ECO:0000256" key="4">
    <source>
        <dbReference type="ARBA" id="ARBA00022801"/>
    </source>
</evidence>
<comment type="catalytic activity">
    <reaction evidence="7">
        <text>N(6)-methyl-AMP + H2O + H(+) = IMP + methylamine</text>
        <dbReference type="Rhea" id="RHEA:16001"/>
        <dbReference type="ChEBI" id="CHEBI:15377"/>
        <dbReference type="ChEBI" id="CHEBI:15378"/>
        <dbReference type="ChEBI" id="CHEBI:58053"/>
        <dbReference type="ChEBI" id="CHEBI:59338"/>
        <dbReference type="ChEBI" id="CHEBI:144842"/>
    </reaction>
    <physiologicalReaction direction="left-to-right" evidence="7">
        <dbReference type="Rhea" id="RHEA:16002"/>
    </physiologicalReaction>
</comment>
<dbReference type="PANTHER" id="PTHR11409">
    <property type="entry name" value="ADENOSINE DEAMINASE"/>
    <property type="match status" value="1"/>
</dbReference>
<feature type="compositionally biased region" description="Low complexity" evidence="8">
    <location>
        <begin position="1"/>
        <end position="10"/>
    </location>
</feature>
<dbReference type="GO" id="GO:0016787">
    <property type="term" value="F:hydrolase activity"/>
    <property type="evidence" value="ECO:0007669"/>
    <property type="project" value="UniProtKB-KW"/>
</dbReference>
<keyword evidence="6" id="KW-0546">Nucleotide metabolism</keyword>
<evidence type="ECO:0000256" key="5">
    <source>
        <dbReference type="ARBA" id="ARBA00022833"/>
    </source>
</evidence>
<organism evidence="10 11">
    <name type="scientific">Lentinula boryana</name>
    <dbReference type="NCBI Taxonomy" id="40481"/>
    <lineage>
        <taxon>Eukaryota</taxon>
        <taxon>Fungi</taxon>
        <taxon>Dikarya</taxon>
        <taxon>Basidiomycota</taxon>
        <taxon>Agaricomycotina</taxon>
        <taxon>Agaricomycetes</taxon>
        <taxon>Agaricomycetidae</taxon>
        <taxon>Agaricales</taxon>
        <taxon>Marasmiineae</taxon>
        <taxon>Omphalotaceae</taxon>
        <taxon>Lentinula</taxon>
    </lineage>
</organism>
<reference evidence="10" key="1">
    <citation type="submission" date="2022-08" db="EMBL/GenBank/DDBJ databases">
        <authorList>
            <consortium name="DOE Joint Genome Institute"/>
            <person name="Min B."/>
            <person name="Riley R."/>
            <person name="Sierra-Patev S."/>
            <person name="Naranjo-Ortiz M."/>
            <person name="Looney B."/>
            <person name="Konkel Z."/>
            <person name="Slot J.C."/>
            <person name="Sakamoto Y."/>
            <person name="Steenwyk J.L."/>
            <person name="Rokas A."/>
            <person name="Carro J."/>
            <person name="Camarero S."/>
            <person name="Ferreira P."/>
            <person name="Molpeceres G."/>
            <person name="Ruiz-Duenas F.J."/>
            <person name="Serrano A."/>
            <person name="Henrissat B."/>
            <person name="Drula E."/>
            <person name="Hughes K.W."/>
            <person name="Mata J.L."/>
            <person name="Ishikawa N.K."/>
            <person name="Vargas-Isla R."/>
            <person name="Ushijima S."/>
            <person name="Smith C.A."/>
            <person name="Ahrendt S."/>
            <person name="Andreopoulos W."/>
            <person name="He G."/>
            <person name="Labutti K."/>
            <person name="Lipzen A."/>
            <person name="Ng V."/>
            <person name="Sandor L."/>
            <person name="Barry K."/>
            <person name="Martinez A.T."/>
            <person name="Xiao Y."/>
            <person name="Gibbons J.G."/>
            <person name="Terashima K."/>
            <person name="Hibbett D.S."/>
            <person name="Grigoriev I.V."/>
        </authorList>
    </citation>
    <scope>NUCLEOTIDE SEQUENCE</scope>
    <source>
        <strain evidence="10">TFB10827</strain>
    </source>
</reference>
<dbReference type="SUPFAM" id="SSF51556">
    <property type="entry name" value="Metallo-dependent hydrolases"/>
    <property type="match status" value="1"/>
</dbReference>
<feature type="compositionally biased region" description="Basic residues" evidence="8">
    <location>
        <begin position="11"/>
        <end position="23"/>
    </location>
</feature>
<comment type="caution">
    <text evidence="10">The sequence shown here is derived from an EMBL/GenBank/DDBJ whole genome shotgun (WGS) entry which is preliminary data.</text>
</comment>
<evidence type="ECO:0000256" key="8">
    <source>
        <dbReference type="SAM" id="MobiDB-lite"/>
    </source>
</evidence>
<evidence type="ECO:0000256" key="3">
    <source>
        <dbReference type="ARBA" id="ARBA00022723"/>
    </source>
</evidence>
<comment type="cofactor">
    <cofactor evidence="1">
        <name>Zn(2+)</name>
        <dbReference type="ChEBI" id="CHEBI:29105"/>
    </cofactor>
</comment>
<name>A0ABQ8Q1V3_9AGAR</name>
<evidence type="ECO:0000256" key="7">
    <source>
        <dbReference type="ARBA" id="ARBA00048787"/>
    </source>
</evidence>
<accession>A0ABQ8Q1V3</accession>
<feature type="region of interest" description="Disordered" evidence="8">
    <location>
        <begin position="1"/>
        <end position="35"/>
    </location>
</feature>
<dbReference type="InterPro" id="IPR032466">
    <property type="entry name" value="Metal_Hydrolase"/>
</dbReference>
<evidence type="ECO:0000256" key="6">
    <source>
        <dbReference type="ARBA" id="ARBA00023080"/>
    </source>
</evidence>
<dbReference type="Proteomes" id="UP001163828">
    <property type="component" value="Unassembled WGS sequence"/>
</dbReference>
<sequence>MIPHSQPQPHSHSHKHRYHHHGYQPKPGTPPISGPSLAALNTLTEEEVEFILGLPKAELHAHLNGCVGMEVLFELVDELDGESGGGPGTSSPTTLTKDEIRTGLEILESFSIDDIGEFFKVFGVIYGLVSTRDALGRVTRGVLGGFIGRECEYLELRTTPRRLGRSSLEEYLETVLDEVERYPKEKAGLIVSVDRRMGVATENESEGVITVEEVINLAIEMKKQGRRVVGVDVCGDPRSGDMELLKPVMGKVREVGLGLTVHIAEIPGSVSGDTQNLLSFTPDRIGHGTFLSEKEKEIVLERRIPVEVCLSSNIICKTVPDLASHHIRYYLERDHPIVLCTDDTLPFRTSLTAEYALLLAKPPFGLGLSREEVRRVAEWSLEVRFGGR</sequence>
<comment type="similarity">
    <text evidence="2">Belongs to the metallo-dependent hydrolases superfamily. Adenosine and AMP deaminases family.</text>
</comment>
<evidence type="ECO:0000313" key="10">
    <source>
        <dbReference type="EMBL" id="KAJ3992418.1"/>
    </source>
</evidence>
<proteinExistence type="inferred from homology"/>
<gene>
    <name evidence="10" type="ORF">F5050DRAFT_1788802</name>
</gene>